<reference evidence="3" key="1">
    <citation type="journal article" date="2023" name="Mol. Phylogenet. Evol.">
        <title>Genome-scale phylogeny and comparative genomics of the fungal order Sordariales.</title>
        <authorList>
            <person name="Hensen N."/>
            <person name="Bonometti L."/>
            <person name="Westerberg I."/>
            <person name="Brannstrom I.O."/>
            <person name="Guillou S."/>
            <person name="Cros-Aarteil S."/>
            <person name="Calhoun S."/>
            <person name="Haridas S."/>
            <person name="Kuo A."/>
            <person name="Mondo S."/>
            <person name="Pangilinan J."/>
            <person name="Riley R."/>
            <person name="LaButti K."/>
            <person name="Andreopoulos B."/>
            <person name="Lipzen A."/>
            <person name="Chen C."/>
            <person name="Yan M."/>
            <person name="Daum C."/>
            <person name="Ng V."/>
            <person name="Clum A."/>
            <person name="Steindorff A."/>
            <person name="Ohm R.A."/>
            <person name="Martin F."/>
            <person name="Silar P."/>
            <person name="Natvig D.O."/>
            <person name="Lalanne C."/>
            <person name="Gautier V."/>
            <person name="Ament-Velasquez S.L."/>
            <person name="Kruys A."/>
            <person name="Hutchinson M.I."/>
            <person name="Powell A.J."/>
            <person name="Barry K."/>
            <person name="Miller A.N."/>
            <person name="Grigoriev I.V."/>
            <person name="Debuchy R."/>
            <person name="Gladieux P."/>
            <person name="Hiltunen Thoren M."/>
            <person name="Johannesson H."/>
        </authorList>
    </citation>
    <scope>NUCLEOTIDE SEQUENCE</scope>
    <source>
        <strain evidence="3">CBS 508.74</strain>
    </source>
</reference>
<dbReference type="GeneID" id="89934143"/>
<dbReference type="InterPro" id="IPR055100">
    <property type="entry name" value="GNAT_LYC1-like"/>
</dbReference>
<dbReference type="Pfam" id="PF22998">
    <property type="entry name" value="GNAT_LYC1-like"/>
    <property type="match status" value="1"/>
</dbReference>
<evidence type="ECO:0000256" key="1">
    <source>
        <dbReference type="SAM" id="MobiDB-lite"/>
    </source>
</evidence>
<feature type="compositionally biased region" description="Polar residues" evidence="1">
    <location>
        <begin position="165"/>
        <end position="178"/>
    </location>
</feature>
<keyword evidence="4" id="KW-1185">Reference proteome</keyword>
<organism evidence="3 4">
    <name type="scientific">Canariomyces notabilis</name>
    <dbReference type="NCBI Taxonomy" id="2074819"/>
    <lineage>
        <taxon>Eukaryota</taxon>
        <taxon>Fungi</taxon>
        <taxon>Dikarya</taxon>
        <taxon>Ascomycota</taxon>
        <taxon>Pezizomycotina</taxon>
        <taxon>Sordariomycetes</taxon>
        <taxon>Sordariomycetidae</taxon>
        <taxon>Sordariales</taxon>
        <taxon>Chaetomiaceae</taxon>
        <taxon>Canariomyces</taxon>
    </lineage>
</organism>
<dbReference type="PANTHER" id="PTHR34815:SF4">
    <property type="entry name" value="N-ACETYLTRANSFERASE DOMAIN-CONTAINING PROTEIN"/>
    <property type="match status" value="1"/>
</dbReference>
<evidence type="ECO:0000313" key="3">
    <source>
        <dbReference type="EMBL" id="KAK4117689.1"/>
    </source>
</evidence>
<name>A0AAN6TNC0_9PEZI</name>
<dbReference type="Proteomes" id="UP001302812">
    <property type="component" value="Unassembled WGS sequence"/>
</dbReference>
<dbReference type="RefSeq" id="XP_064675259.1">
    <property type="nucleotide sequence ID" value="XM_064810019.1"/>
</dbReference>
<dbReference type="InterPro" id="IPR016181">
    <property type="entry name" value="Acyl_CoA_acyltransferase"/>
</dbReference>
<comment type="caution">
    <text evidence="3">The sequence shown here is derived from an EMBL/GenBank/DDBJ whole genome shotgun (WGS) entry which is preliminary data.</text>
</comment>
<dbReference type="EMBL" id="MU853332">
    <property type="protein sequence ID" value="KAK4117689.1"/>
    <property type="molecule type" value="Genomic_DNA"/>
</dbReference>
<evidence type="ECO:0000313" key="4">
    <source>
        <dbReference type="Proteomes" id="UP001302812"/>
    </source>
</evidence>
<dbReference type="AlphaFoldDB" id="A0AAN6TNC0"/>
<reference evidence="3" key="2">
    <citation type="submission" date="2023-05" db="EMBL/GenBank/DDBJ databases">
        <authorList>
            <consortium name="Lawrence Berkeley National Laboratory"/>
            <person name="Steindorff A."/>
            <person name="Hensen N."/>
            <person name="Bonometti L."/>
            <person name="Westerberg I."/>
            <person name="Brannstrom I.O."/>
            <person name="Guillou S."/>
            <person name="Cros-Aarteil S."/>
            <person name="Calhoun S."/>
            <person name="Haridas S."/>
            <person name="Kuo A."/>
            <person name="Mondo S."/>
            <person name="Pangilinan J."/>
            <person name="Riley R."/>
            <person name="Labutti K."/>
            <person name="Andreopoulos B."/>
            <person name="Lipzen A."/>
            <person name="Chen C."/>
            <person name="Yanf M."/>
            <person name="Daum C."/>
            <person name="Ng V."/>
            <person name="Clum A."/>
            <person name="Ohm R."/>
            <person name="Martin F."/>
            <person name="Silar P."/>
            <person name="Natvig D."/>
            <person name="Lalanne C."/>
            <person name="Gautier V."/>
            <person name="Ament-Velasquez S.L."/>
            <person name="Kruys A."/>
            <person name="Hutchinson M.I."/>
            <person name="Powell A.J."/>
            <person name="Barry K."/>
            <person name="Miller A.N."/>
            <person name="Grigoriev I.V."/>
            <person name="Debuchy R."/>
            <person name="Gladieux P."/>
            <person name="Thoren M.H."/>
            <person name="Johannesson H."/>
        </authorList>
    </citation>
    <scope>NUCLEOTIDE SEQUENCE</scope>
    <source>
        <strain evidence="3">CBS 508.74</strain>
    </source>
</reference>
<dbReference type="PANTHER" id="PTHR34815">
    <property type="entry name" value="LYSINE ACETYLTRANSFERASE"/>
    <property type="match status" value="1"/>
</dbReference>
<evidence type="ECO:0000259" key="2">
    <source>
        <dbReference type="Pfam" id="PF22998"/>
    </source>
</evidence>
<feature type="region of interest" description="Disordered" evidence="1">
    <location>
        <begin position="165"/>
        <end position="194"/>
    </location>
</feature>
<dbReference type="Gene3D" id="3.40.630.30">
    <property type="match status" value="1"/>
</dbReference>
<feature type="compositionally biased region" description="Polar residues" evidence="1">
    <location>
        <begin position="185"/>
        <end position="194"/>
    </location>
</feature>
<dbReference type="SUPFAM" id="SSF55729">
    <property type="entry name" value="Acyl-CoA N-acyltransferases (Nat)"/>
    <property type="match status" value="1"/>
</dbReference>
<dbReference type="CDD" id="cd04301">
    <property type="entry name" value="NAT_SF"/>
    <property type="match status" value="1"/>
</dbReference>
<proteinExistence type="predicted"/>
<dbReference type="InterPro" id="IPR053013">
    <property type="entry name" value="LAT"/>
</dbReference>
<gene>
    <name evidence="3" type="ORF">N656DRAFT_54376</name>
</gene>
<protein>
    <recommendedName>
        <fullName evidence="2">LYC1 C-terminal domain-containing protein</fullName>
    </recommendedName>
</protein>
<sequence>MAEPMGLTASDIEFSEATPEQRQLTWELNGEAWAAPMSLGDYVEREQHLAQHELNRDGRCQCWVLYLKGYPRQIIVSCEIVRKPALISDGQGGPAREGHGYVVTNIFTNPSYRRQGLAAFLLRRLQEQIDIDGDFSVLYSDSGRNYYSSLGWPSLPSRQATLTLSPQSPNQNQASLSPSHAAVNFTPTNPSQTRPLLPDELSDLCELDSLHLSTRFDSLVPSDGKTHVAFLPTHAQITWHLARAAFDARKLFPRDKANSEQPPPLNAGAITTSGRAWIYWAHDWRTRRLRVLRIVRSAMLDRGSNVGVEERVRDVRALLEAALAESASCGLANGVVVWNPEDEVTLGCKAVGNAYAAMRDAPVGVKVVFDEKIDGGIPSLRWKGGKDTSVVWEENYGYCWC</sequence>
<feature type="domain" description="LYC1 C-terminal" evidence="2">
    <location>
        <begin position="184"/>
        <end position="401"/>
    </location>
</feature>
<accession>A0AAN6TNC0</accession>